<gene>
    <name evidence="2" type="ORF">SAMN05421686_107245</name>
</gene>
<dbReference type="NCBIfam" id="TIGR02532">
    <property type="entry name" value="IV_pilin_GFxxxE"/>
    <property type="match status" value="1"/>
</dbReference>
<dbReference type="Pfam" id="PF07963">
    <property type="entry name" value="N_methyl"/>
    <property type="match status" value="1"/>
</dbReference>
<organism evidence="2 3">
    <name type="scientific">Thalassolituus maritimus</name>
    <dbReference type="NCBI Taxonomy" id="484498"/>
    <lineage>
        <taxon>Bacteria</taxon>
        <taxon>Pseudomonadati</taxon>
        <taxon>Pseudomonadota</taxon>
        <taxon>Gammaproteobacteria</taxon>
        <taxon>Oceanospirillales</taxon>
        <taxon>Oceanospirillaceae</taxon>
        <taxon>Thalassolituus</taxon>
    </lineage>
</organism>
<reference evidence="3" key="1">
    <citation type="submission" date="2017-01" db="EMBL/GenBank/DDBJ databases">
        <authorList>
            <person name="Varghese N."/>
            <person name="Submissions S."/>
        </authorList>
    </citation>
    <scope>NUCLEOTIDE SEQUENCE [LARGE SCALE GENOMIC DNA]</scope>
    <source>
        <strain evidence="3">DSM 24913</strain>
    </source>
</reference>
<keyword evidence="1" id="KW-0472">Membrane</keyword>
<evidence type="ECO:0000256" key="1">
    <source>
        <dbReference type="SAM" id="Phobius"/>
    </source>
</evidence>
<accession>A0A1N7NT56</accession>
<protein>
    <submittedName>
        <fullName evidence="2">MSHA biogenesis protein MshO</fullName>
    </submittedName>
</protein>
<name>A0A1N7NT56_9GAMM</name>
<evidence type="ECO:0000313" key="2">
    <source>
        <dbReference type="EMBL" id="SIT01524.1"/>
    </source>
</evidence>
<keyword evidence="1" id="KW-0812">Transmembrane</keyword>
<dbReference type="PROSITE" id="PS00409">
    <property type="entry name" value="PROKAR_NTER_METHYL"/>
    <property type="match status" value="1"/>
</dbReference>
<evidence type="ECO:0000313" key="3">
    <source>
        <dbReference type="Proteomes" id="UP000185639"/>
    </source>
</evidence>
<dbReference type="RefSeq" id="WP_084188922.1">
    <property type="nucleotide sequence ID" value="NZ_FTOH01000007.1"/>
</dbReference>
<dbReference type="InterPro" id="IPR012902">
    <property type="entry name" value="N_methyl_site"/>
</dbReference>
<feature type="transmembrane region" description="Helical" evidence="1">
    <location>
        <begin position="20"/>
        <end position="40"/>
    </location>
</feature>
<dbReference type="STRING" id="484498.SAMN05421686_107245"/>
<keyword evidence="3" id="KW-1185">Reference proteome</keyword>
<dbReference type="AlphaFoldDB" id="A0A1N7NT56"/>
<proteinExistence type="predicted"/>
<dbReference type="OrthoDB" id="9788802at2"/>
<dbReference type="Proteomes" id="UP000185639">
    <property type="component" value="Unassembled WGS sequence"/>
</dbReference>
<sequence length="275" mass="29366">MVTKAMTLTDLRRQSGFTLVELVMTLVVAAVLGIMSVQFIRSTSEGFISSNGREQLAAAGYVVNEQISRGLRDALPGSIRTTADGLCVEYMPVVAASMYTDLSVNSAVTSFRAAPYSVSDGASGYVSVYPIGSANLYAQNDPGPLTPDIGSVPAGTTEVDVTLASSHTFPSDSPERRYYLTSAPEAVCQDGAYLYRYRNYGFISDVANLKAALPTNRAGGRTVLAFPLQAGSMTFRFQNPTLARSGLVAFEYVLQHPTTGETLSMGQQVRVVNVP</sequence>
<dbReference type="EMBL" id="FTOH01000007">
    <property type="protein sequence ID" value="SIT01524.1"/>
    <property type="molecule type" value="Genomic_DNA"/>
</dbReference>
<keyword evidence="1" id="KW-1133">Transmembrane helix</keyword>